<name>A0A0N8GSJ8_9CHLR</name>
<keyword evidence="1" id="KW-0732">Signal</keyword>
<gene>
    <name evidence="3" type="ORF">SE16_03460</name>
</gene>
<dbReference type="SUPFAM" id="SSF51445">
    <property type="entry name" value="(Trans)glycosidases"/>
    <property type="match status" value="1"/>
</dbReference>
<proteinExistence type="predicted"/>
<reference evidence="3 4" key="1">
    <citation type="submission" date="2015-07" db="EMBL/GenBank/DDBJ databases">
        <title>Whole genome sequence of Ardenticatena maritima DSM 23922.</title>
        <authorList>
            <person name="Hemp J."/>
            <person name="Ward L.M."/>
            <person name="Pace L.A."/>
            <person name="Fischer W.W."/>
        </authorList>
    </citation>
    <scope>NUCLEOTIDE SEQUENCE [LARGE SCALE GENOMIC DNA]</scope>
    <source>
        <strain evidence="3 4">110S</strain>
    </source>
</reference>
<feature type="domain" description="Glycosyl hydrolase-like 10" evidence="2">
    <location>
        <begin position="112"/>
        <end position="205"/>
    </location>
</feature>
<organism evidence="3 4">
    <name type="scientific">Ardenticatena maritima</name>
    <dbReference type="NCBI Taxonomy" id="872965"/>
    <lineage>
        <taxon>Bacteria</taxon>
        <taxon>Bacillati</taxon>
        <taxon>Chloroflexota</taxon>
        <taxon>Ardenticatenia</taxon>
        <taxon>Ardenticatenales</taxon>
        <taxon>Ardenticatenaceae</taxon>
        <taxon>Ardenticatena</taxon>
    </lineage>
</organism>
<dbReference type="Gene3D" id="3.20.20.80">
    <property type="entry name" value="Glycosidases"/>
    <property type="match status" value="1"/>
</dbReference>
<evidence type="ECO:0000259" key="2">
    <source>
        <dbReference type="Pfam" id="PF02638"/>
    </source>
</evidence>
<dbReference type="Pfam" id="PF02638">
    <property type="entry name" value="GHL10"/>
    <property type="match status" value="2"/>
</dbReference>
<evidence type="ECO:0000256" key="1">
    <source>
        <dbReference type="ARBA" id="ARBA00022729"/>
    </source>
</evidence>
<protein>
    <recommendedName>
        <fullName evidence="2">Glycosyl hydrolase-like 10 domain-containing protein</fullName>
    </recommendedName>
</protein>
<dbReference type="RefSeq" id="WP_060687215.1">
    <property type="nucleotide sequence ID" value="NZ_LGKN01000003.1"/>
</dbReference>
<sequence>MKPNALWKAVLFLCGVLFIISTPHIHTRAESPAPQATTPEEQFEQAAGVMGRNEAFFRLANALSEPLAASYRAPAPPTPSLNAHHAPLGATDTAVYLPLVRKDAPAAMVERRAIWLTRFDWTSAARVVGPADLDTALDNIATAGFNTILFQVRGNGDAFYTPGLEPWSARLTGSYAATLGQNPGWDPLAYLIEKAHARGIEVHAYVNTYPAWLPPPEGQGDLAPPATTPAHMFDTFTYGPDYNAHPGVYGMGYKWRVHDTSGTPMPLQWSEYLWASPGVDEVQQHILNVITDIVARYPVDGVHLDFIRYPGPSYSFDPYSNAAAGDTHTAARDQWQRDRITWMVAQTYAATRTYRPNAWVSAAVWPYYTDRGLLPGAAWFGYDHYFQDSHGWLASGVIDAIMPMLYGGYSDTYDTWVALMHDHLNAAAGRHVYPGIGGYNMTDFADLAQRIEAARAAGAPGHAIFSYDVLAYRGWFDDLANGPYATPAVPPPRSW</sequence>
<evidence type="ECO:0000313" key="3">
    <source>
        <dbReference type="EMBL" id="KPL89498.1"/>
    </source>
</evidence>
<dbReference type="PANTHER" id="PTHR43405:SF1">
    <property type="entry name" value="GLYCOSYL HYDROLASE DIGH"/>
    <property type="match status" value="1"/>
</dbReference>
<dbReference type="Proteomes" id="UP000050502">
    <property type="component" value="Unassembled WGS sequence"/>
</dbReference>
<dbReference type="InterPro" id="IPR003790">
    <property type="entry name" value="GHL10"/>
</dbReference>
<accession>A0A0N8GSJ8</accession>
<dbReference type="InterPro" id="IPR052177">
    <property type="entry name" value="Divisome_Glycosyl_Hydrolase"/>
</dbReference>
<comment type="caution">
    <text evidence="3">The sequence shown here is derived from an EMBL/GenBank/DDBJ whole genome shotgun (WGS) entry which is preliminary data.</text>
</comment>
<dbReference type="AlphaFoldDB" id="A0A0N8GSJ8"/>
<evidence type="ECO:0000313" key="4">
    <source>
        <dbReference type="Proteomes" id="UP000050502"/>
    </source>
</evidence>
<dbReference type="EMBL" id="LGKN01000003">
    <property type="protein sequence ID" value="KPL89498.1"/>
    <property type="molecule type" value="Genomic_DNA"/>
</dbReference>
<dbReference type="PANTHER" id="PTHR43405">
    <property type="entry name" value="GLYCOSYL HYDROLASE DIGH"/>
    <property type="match status" value="1"/>
</dbReference>
<feature type="domain" description="Glycosyl hydrolase-like 10" evidence="2">
    <location>
        <begin position="271"/>
        <end position="407"/>
    </location>
</feature>
<dbReference type="InterPro" id="IPR017853">
    <property type="entry name" value="GH"/>
</dbReference>